<comment type="caution">
    <text evidence="2">The sequence shown here is derived from an EMBL/GenBank/DDBJ whole genome shotgun (WGS) entry which is preliminary data.</text>
</comment>
<dbReference type="PANTHER" id="PTHR35910">
    <property type="entry name" value="2EXR DOMAIN-CONTAINING PROTEIN"/>
    <property type="match status" value="1"/>
</dbReference>
<feature type="domain" description="2EXR" evidence="1">
    <location>
        <begin position="4"/>
        <end position="89"/>
    </location>
</feature>
<evidence type="ECO:0000259" key="1">
    <source>
        <dbReference type="Pfam" id="PF20150"/>
    </source>
</evidence>
<reference evidence="2" key="1">
    <citation type="submission" date="2023-02" db="EMBL/GenBank/DDBJ databases">
        <title>Colletotrichum kahawae CIFC_Que2 genome sequencing and assembly.</title>
        <authorList>
            <person name="Baroncelli R."/>
        </authorList>
    </citation>
    <scope>NUCLEOTIDE SEQUENCE</scope>
    <source>
        <strain evidence="2">CIFC_Que2</strain>
    </source>
</reference>
<accession>A0AAE0CYG4</accession>
<evidence type="ECO:0000313" key="3">
    <source>
        <dbReference type="Proteomes" id="UP001281614"/>
    </source>
</evidence>
<dbReference type="Pfam" id="PF20150">
    <property type="entry name" value="2EXR"/>
    <property type="match status" value="1"/>
</dbReference>
<dbReference type="Proteomes" id="UP001281614">
    <property type="component" value="Unassembled WGS sequence"/>
</dbReference>
<evidence type="ECO:0000313" key="2">
    <source>
        <dbReference type="EMBL" id="KAK2730231.1"/>
    </source>
</evidence>
<sequence>MSSFHLFPLLPLEIRQRIWELSMEPRNLPYGPKPRPYFKISWPAPAPIPPVLQACNESRTYLQRHYAKAFQTQKDPNRYVWVNVEIDSIYIDQYHLEDLAATEEASSIRQLVISGQCVEHFWYNDERWLREMNGLQTVTILYHESAPEEKEEDWCSDWDEQMRVWYSGDFVEGVVQFDAKVVHPMCPPFELNRHNYKEAKEMVLKIRRAALIGSHEEDRGN</sequence>
<dbReference type="PANTHER" id="PTHR35910:SF1">
    <property type="entry name" value="2EXR DOMAIN-CONTAINING PROTEIN"/>
    <property type="match status" value="1"/>
</dbReference>
<dbReference type="AlphaFoldDB" id="A0AAE0CYG4"/>
<name>A0AAE0CYG4_COLKA</name>
<dbReference type="InterPro" id="IPR045518">
    <property type="entry name" value="2EXR"/>
</dbReference>
<proteinExistence type="predicted"/>
<protein>
    <recommendedName>
        <fullName evidence="1">2EXR domain-containing protein</fullName>
    </recommendedName>
</protein>
<dbReference type="EMBL" id="VYYT01000688">
    <property type="protein sequence ID" value="KAK2730231.1"/>
    <property type="molecule type" value="Genomic_DNA"/>
</dbReference>
<keyword evidence="3" id="KW-1185">Reference proteome</keyword>
<organism evidence="2 3">
    <name type="scientific">Colletotrichum kahawae</name>
    <name type="common">Coffee berry disease fungus</name>
    <dbReference type="NCBI Taxonomy" id="34407"/>
    <lineage>
        <taxon>Eukaryota</taxon>
        <taxon>Fungi</taxon>
        <taxon>Dikarya</taxon>
        <taxon>Ascomycota</taxon>
        <taxon>Pezizomycotina</taxon>
        <taxon>Sordariomycetes</taxon>
        <taxon>Hypocreomycetidae</taxon>
        <taxon>Glomerellales</taxon>
        <taxon>Glomerellaceae</taxon>
        <taxon>Colletotrichum</taxon>
        <taxon>Colletotrichum gloeosporioides species complex</taxon>
    </lineage>
</organism>
<gene>
    <name evidence="2" type="ORF">CKAH01_09617</name>
</gene>